<evidence type="ECO:0000313" key="1">
    <source>
        <dbReference type="EMBL" id="RNA43196.1"/>
    </source>
</evidence>
<proteinExistence type="predicted"/>
<keyword evidence="2" id="KW-1185">Reference proteome</keyword>
<organism evidence="1 2">
    <name type="scientific">Brachionus plicatilis</name>
    <name type="common">Marine rotifer</name>
    <name type="synonym">Brachionus muelleri</name>
    <dbReference type="NCBI Taxonomy" id="10195"/>
    <lineage>
        <taxon>Eukaryota</taxon>
        <taxon>Metazoa</taxon>
        <taxon>Spiralia</taxon>
        <taxon>Gnathifera</taxon>
        <taxon>Rotifera</taxon>
        <taxon>Eurotatoria</taxon>
        <taxon>Monogononta</taxon>
        <taxon>Pseudotrocha</taxon>
        <taxon>Ploima</taxon>
        <taxon>Brachionidae</taxon>
        <taxon>Brachionus</taxon>
    </lineage>
</organism>
<comment type="caution">
    <text evidence="1">The sequence shown here is derived from an EMBL/GenBank/DDBJ whole genome shotgun (WGS) entry which is preliminary data.</text>
</comment>
<name>A0A3M7T583_BRAPC</name>
<gene>
    <name evidence="1" type="ORF">BpHYR1_000479</name>
</gene>
<dbReference type="EMBL" id="REGN01000258">
    <property type="protein sequence ID" value="RNA43196.1"/>
    <property type="molecule type" value="Genomic_DNA"/>
</dbReference>
<protein>
    <submittedName>
        <fullName evidence="1">Uncharacterized protein</fullName>
    </submittedName>
</protein>
<reference evidence="1 2" key="1">
    <citation type="journal article" date="2018" name="Sci. Rep.">
        <title>Genomic signatures of local adaptation to the degree of environmental predictability in rotifers.</title>
        <authorList>
            <person name="Franch-Gras L."/>
            <person name="Hahn C."/>
            <person name="Garcia-Roger E.M."/>
            <person name="Carmona M.J."/>
            <person name="Serra M."/>
            <person name="Gomez A."/>
        </authorList>
    </citation>
    <scope>NUCLEOTIDE SEQUENCE [LARGE SCALE GENOMIC DNA]</scope>
    <source>
        <strain evidence="1">HYR1</strain>
    </source>
</reference>
<accession>A0A3M7T583</accession>
<sequence length="224" mass="26285">MSKRESALNFLEALRNTGDNQYMASDDDDSDFLDDDNFLDEFDRVDADVDEDYNEREILEEEEVNDTNQIIYSIESTINGVNENQNRDMTSKIGVVWTIVENIYWLSEFFIFWIDIESSKLEEFTTVFRLLSKLEKQDLINNKSDDLIKARHFESKNKFLGSDNLIRLVFKCQTKLEIYFWIFSVPSGNYVDQASAGLFFKVENFNFNIFTTSVINCTQITTLY</sequence>
<feature type="non-terminal residue" evidence="1">
    <location>
        <position position="224"/>
    </location>
</feature>
<dbReference type="Proteomes" id="UP000276133">
    <property type="component" value="Unassembled WGS sequence"/>
</dbReference>
<evidence type="ECO:0000313" key="2">
    <source>
        <dbReference type="Proteomes" id="UP000276133"/>
    </source>
</evidence>
<dbReference type="AlphaFoldDB" id="A0A3M7T583"/>